<dbReference type="RefSeq" id="WP_182936052.1">
    <property type="nucleotide sequence ID" value="NZ_AP021927.1"/>
</dbReference>
<evidence type="ECO:0008006" key="4">
    <source>
        <dbReference type="Google" id="ProtNLM"/>
    </source>
</evidence>
<sequence length="678" mass="75198">MIIRGVRLRATTNEGEYGFRFNFARTLTIVRAKNSSGKSTLFNSLLYGLGMEELVGGKNEKALPYALKEHIEHDGRRILVTASEVLLEIESRSGEVVTLRRAIRDAVRDPKLIEVFTGAHVTEHQILGKARPTYVHDGGGAKRPEGFHRFLESFLGLNLPRVPTTNSGETKLYLQAVFAALAVEQKRGWTDYIANIPFYGIRDARTKVVEFLLGLGVFETNAARNRLNAESVEIDADWRKVLEELRREANPLGAVIDGASSTPSALFKESEASIRKLAGSSSVSLTEHISQLRAEYADLQRQAEQYHKVSGTEAIHSVTVAMDELQGLSVLHERAMALNAERRVSQKDYEKLLAEANEDLERNKTAAKLRDLGAKHDVATAASKCPTCNQPVDDTLLAGAVTGPQMDLATNIAYLESQRRMLIRQIAGLKAGLQATEVRVNELAYRIASKRDLLRAMRSDVTSGAFESKAIVRRQVQIEIEVEALERLQAKATELFARLGLIAVRMSANQAARRGMPKEVYSAADIERINHFQLNFRANAGSFGYESAPIREVEIGKDTLVPCLAQMELREIRTDIKSDSSASDFVRLIWSYLLALHQTSATLTSPGHHPGLLMFDEPGQHSMAVDSQHALLKQLASETNLQSIVAASFDEAEEVFRQATQGIKYTLIEWDGKLLRPQ</sequence>
<organism evidence="2 3">
    <name type="scientific">Aeromonas caviae</name>
    <name type="common">Aeromonas punctata</name>
    <dbReference type="NCBI Taxonomy" id="648"/>
    <lineage>
        <taxon>Bacteria</taxon>
        <taxon>Pseudomonadati</taxon>
        <taxon>Pseudomonadota</taxon>
        <taxon>Gammaproteobacteria</taxon>
        <taxon>Aeromonadales</taxon>
        <taxon>Aeromonadaceae</taxon>
        <taxon>Aeromonas</taxon>
    </lineage>
</organism>
<evidence type="ECO:0000256" key="1">
    <source>
        <dbReference type="SAM" id="Coils"/>
    </source>
</evidence>
<proteinExistence type="predicted"/>
<dbReference type="EMBL" id="AP021927">
    <property type="protein sequence ID" value="BBQ29929.1"/>
    <property type="molecule type" value="Genomic_DNA"/>
</dbReference>
<gene>
    <name evidence="2" type="ORF">WP2W18E01_15110</name>
</gene>
<protein>
    <recommendedName>
        <fullName evidence="4">Rad50/SbcC-type AAA domain-containing protein</fullName>
    </recommendedName>
</protein>
<dbReference type="Proteomes" id="UP000515756">
    <property type="component" value="Chromosome"/>
</dbReference>
<dbReference type="AlphaFoldDB" id="A0A6S4TLW5"/>
<keyword evidence="1" id="KW-0175">Coiled coil</keyword>
<feature type="coiled-coil region" evidence="1">
    <location>
        <begin position="282"/>
        <end position="309"/>
    </location>
</feature>
<dbReference type="InterPro" id="IPR027417">
    <property type="entry name" value="P-loop_NTPase"/>
</dbReference>
<dbReference type="Gene3D" id="3.40.50.300">
    <property type="entry name" value="P-loop containing nucleotide triphosphate hydrolases"/>
    <property type="match status" value="1"/>
</dbReference>
<accession>A0A6S4TLW5</accession>
<evidence type="ECO:0000313" key="2">
    <source>
        <dbReference type="EMBL" id="BBQ29929.1"/>
    </source>
</evidence>
<dbReference type="SUPFAM" id="SSF52540">
    <property type="entry name" value="P-loop containing nucleoside triphosphate hydrolases"/>
    <property type="match status" value="1"/>
</dbReference>
<evidence type="ECO:0000313" key="3">
    <source>
        <dbReference type="Proteomes" id="UP000515756"/>
    </source>
</evidence>
<reference evidence="2 3" key="1">
    <citation type="submission" date="2019-12" db="EMBL/GenBank/DDBJ databases">
        <title>complete genome sequences of Aeromonas caviae str. WP2-W18-ESBL-01 isolated from wastewater treatment plant effluent.</title>
        <authorList>
            <person name="Sekizuka T."/>
            <person name="Itokawa K."/>
            <person name="Yatsu K."/>
            <person name="Inamine Y."/>
            <person name="Kuroda M."/>
        </authorList>
    </citation>
    <scope>NUCLEOTIDE SEQUENCE [LARGE SCALE GENOMIC DNA]</scope>
    <source>
        <strain evidence="2 3">WP2-W18-ESBL-01</strain>
    </source>
</reference>
<name>A0A6S4TLW5_AERCA</name>